<gene>
    <name evidence="1" type="ORF">MmTuc01_0081</name>
</gene>
<name>M1Q5X6_METMZ</name>
<reference evidence="1 2" key="1">
    <citation type="journal article" date="2013" name="Genome Announc.">
        <title>Complete Genome of a Methanosarcina mazei Strain Isolated from Sediment Samples from an Amazonian Flooded Area.</title>
        <authorList>
            <person name="Assis das Gracas D."/>
            <person name="Thiago Juca Ramos R."/>
            <person name="Vieira Araujo A.C."/>
            <person name="Zahlouth R."/>
            <person name="Ribeiro Carneiro A."/>
            <person name="Souza Lopes T."/>
            <person name="Azevedo Barauna R."/>
            <person name="Azevedo V."/>
            <person name="Cruz Schneider M.P."/>
            <person name="Pellizari V.H."/>
            <person name="Silva A."/>
        </authorList>
    </citation>
    <scope>NUCLEOTIDE SEQUENCE [LARGE SCALE GENOMIC DNA]</scope>
    <source>
        <strain evidence="1 2">Tuc01</strain>
    </source>
</reference>
<dbReference type="AlphaFoldDB" id="M1Q5X6"/>
<dbReference type="EMBL" id="CP004144">
    <property type="protein sequence ID" value="AGF95538.1"/>
    <property type="molecule type" value="Genomic_DNA"/>
</dbReference>
<dbReference type="KEGG" id="mmaz:MmTuc01_0081"/>
<sequence>MRNFFDLQVVIYQEITDNTSIKIYRSGLLFYKMNAVSAYCYPLK</sequence>
<dbReference type="Proteomes" id="UP000011718">
    <property type="component" value="Chromosome"/>
</dbReference>
<evidence type="ECO:0000313" key="2">
    <source>
        <dbReference type="Proteomes" id="UP000011718"/>
    </source>
</evidence>
<accession>M1Q5X6</accession>
<evidence type="ECO:0000313" key="1">
    <source>
        <dbReference type="EMBL" id="AGF95538.1"/>
    </source>
</evidence>
<dbReference type="HOGENOM" id="CLU_3210750_0_0_2"/>
<organism evidence="1 2">
    <name type="scientific">Methanosarcina mazei Tuc01</name>
    <dbReference type="NCBI Taxonomy" id="1236903"/>
    <lineage>
        <taxon>Archaea</taxon>
        <taxon>Methanobacteriati</taxon>
        <taxon>Methanobacteriota</taxon>
        <taxon>Stenosarchaea group</taxon>
        <taxon>Methanomicrobia</taxon>
        <taxon>Methanosarcinales</taxon>
        <taxon>Methanosarcinaceae</taxon>
        <taxon>Methanosarcina</taxon>
    </lineage>
</organism>
<protein>
    <submittedName>
        <fullName evidence="1">Uncharacterized protein</fullName>
    </submittedName>
</protein>
<proteinExistence type="predicted"/>
<dbReference type="BioCyc" id="MMAZ1236903:G139K-78-MONOMER"/>